<reference evidence="2" key="1">
    <citation type="submission" date="2024-06" db="EMBL/GenBank/DDBJ databases">
        <title>Micromonospora sp. strain HUAS YX12 genome sequences.</title>
        <authorList>
            <person name="Mo P."/>
        </authorList>
    </citation>
    <scope>NUCLEOTIDE SEQUENCE</scope>
    <source>
        <strain evidence="2">HUAS YX12</strain>
    </source>
</reference>
<dbReference type="InterPro" id="IPR010640">
    <property type="entry name" value="Low_temperature_requirement_A"/>
</dbReference>
<feature type="transmembrane region" description="Helical" evidence="1">
    <location>
        <begin position="273"/>
        <end position="291"/>
    </location>
</feature>
<feature type="transmembrane region" description="Helical" evidence="1">
    <location>
        <begin position="311"/>
        <end position="329"/>
    </location>
</feature>
<keyword evidence="1" id="KW-0472">Membrane</keyword>
<keyword evidence="1" id="KW-1133">Transmembrane helix</keyword>
<keyword evidence="1" id="KW-0812">Transmembrane</keyword>
<gene>
    <name evidence="2" type="ORF">ABIH81_18660</name>
</gene>
<feature type="transmembrane region" description="Helical" evidence="1">
    <location>
        <begin position="82"/>
        <end position="104"/>
    </location>
</feature>
<feature type="transmembrane region" description="Helical" evidence="1">
    <location>
        <begin position="210"/>
        <end position="230"/>
    </location>
</feature>
<feature type="transmembrane region" description="Helical" evidence="1">
    <location>
        <begin position="142"/>
        <end position="159"/>
    </location>
</feature>
<feature type="transmembrane region" description="Helical" evidence="1">
    <location>
        <begin position="110"/>
        <end position="130"/>
    </location>
</feature>
<dbReference type="PANTHER" id="PTHR36840:SF1">
    <property type="entry name" value="BLL5714 PROTEIN"/>
    <property type="match status" value="1"/>
</dbReference>
<protein>
    <submittedName>
        <fullName evidence="2">Low temperature requirement protein A</fullName>
    </submittedName>
</protein>
<evidence type="ECO:0000256" key="1">
    <source>
        <dbReference type="SAM" id="Phobius"/>
    </source>
</evidence>
<feature type="transmembrane region" description="Helical" evidence="1">
    <location>
        <begin position="21"/>
        <end position="39"/>
    </location>
</feature>
<evidence type="ECO:0000313" key="2">
    <source>
        <dbReference type="EMBL" id="XBT79684.1"/>
    </source>
</evidence>
<dbReference type="EMBL" id="CP157974">
    <property type="protein sequence ID" value="XBT79684.1"/>
    <property type="molecule type" value="Genomic_DNA"/>
</dbReference>
<sequence>MAMESRAGEQPGTYKQSERAGFVELLFDVVFVFAFTRLSDRMVSDLSWRTGYATLVLTLALWWVWYRLVWATNRYDSTRPGIQLLVIGTTLGSLLMAIAVPGAYDERGSLFAGVYVAIQLIRPLWIIVIGTNSEIRLVCVRNLFWALISAVPWIAGAYAESGARLAWWSVAVALDYVAGVLDYPTPRLGRAGFRAHPIQEDHLTERYRQLLIVALGEAILISGIQISPYGLERDRAVALLVSFAITVLLWQVYFYRAGELLAVAIASAQSPAYIGRLASFAHLIMIAGVGLTAVGDELIISHPLGQNERPWVLVILGGPAVFLLGRALLDYVTFSHVSWSRPIGLLALVVLAPVTLALPPVLVAVAATAVLTGVAISNVISWRLFPRVPKPAAPGRMASYRP</sequence>
<feature type="transmembrane region" description="Helical" evidence="1">
    <location>
        <begin position="341"/>
        <end position="358"/>
    </location>
</feature>
<feature type="transmembrane region" description="Helical" evidence="1">
    <location>
        <begin position="51"/>
        <end position="70"/>
    </location>
</feature>
<dbReference type="RefSeq" id="WP_349876164.1">
    <property type="nucleotide sequence ID" value="NZ_CP157974.1"/>
</dbReference>
<name>A0AAU7QUF0_9ACTN</name>
<dbReference type="AlphaFoldDB" id="A0AAU7QUF0"/>
<dbReference type="PANTHER" id="PTHR36840">
    <property type="entry name" value="BLL5714 PROTEIN"/>
    <property type="match status" value="1"/>
</dbReference>
<organism evidence="2">
    <name type="scientific">Micromonospora sp. HUAS YX12</name>
    <dbReference type="NCBI Taxonomy" id="3156396"/>
    <lineage>
        <taxon>Bacteria</taxon>
        <taxon>Bacillati</taxon>
        <taxon>Actinomycetota</taxon>
        <taxon>Actinomycetes</taxon>
        <taxon>Micromonosporales</taxon>
        <taxon>Micromonosporaceae</taxon>
        <taxon>Micromonospora</taxon>
    </lineage>
</organism>
<feature type="transmembrane region" description="Helical" evidence="1">
    <location>
        <begin position="236"/>
        <end position="253"/>
    </location>
</feature>
<proteinExistence type="predicted"/>
<accession>A0AAU7QUF0</accession>
<dbReference type="Pfam" id="PF06772">
    <property type="entry name" value="LtrA"/>
    <property type="match status" value="1"/>
</dbReference>